<feature type="region of interest" description="Disordered" evidence="1">
    <location>
        <begin position="251"/>
        <end position="272"/>
    </location>
</feature>
<keyword evidence="3" id="KW-1185">Reference proteome</keyword>
<evidence type="ECO:0000313" key="3">
    <source>
        <dbReference type="Proteomes" id="UP000002247"/>
    </source>
</evidence>
<proteinExistence type="predicted"/>
<dbReference type="HOGENOM" id="CLU_956117_0_0_11"/>
<reference evidence="2 3" key="1">
    <citation type="journal article" date="2010" name="Stand. Genomic Sci.">
        <title>Complete genome sequence of Segniliparus rotundus type strain (CDC 1076).</title>
        <authorList>
            <person name="Sikorski J."/>
            <person name="Lapidus A."/>
            <person name="Copeland A."/>
            <person name="Misra M."/>
            <person name="Glavina Del Rio T."/>
            <person name="Nolan M."/>
            <person name="Lucas S."/>
            <person name="Chen F."/>
            <person name="Tice H."/>
            <person name="Cheng J.F."/>
            <person name="Jando M."/>
            <person name="Schneider S."/>
            <person name="Bruce D."/>
            <person name="Goodwin L."/>
            <person name="Pitluck S."/>
            <person name="Liolios K."/>
            <person name="Mikhailova N."/>
            <person name="Pati A."/>
            <person name="Ivanova N."/>
            <person name="Mavromatis K."/>
            <person name="Chen A."/>
            <person name="Palaniappan K."/>
            <person name="Chertkov O."/>
            <person name="Land M."/>
            <person name="Hauser L."/>
            <person name="Chang Y.J."/>
            <person name="Jeffries C.D."/>
            <person name="Brettin T."/>
            <person name="Detter J.C."/>
            <person name="Han C."/>
            <person name="Rohde M."/>
            <person name="Goker M."/>
            <person name="Bristow J."/>
            <person name="Eisen J.A."/>
            <person name="Markowitz V."/>
            <person name="Hugenholtz P."/>
            <person name="Kyrpides N.C."/>
            <person name="Klenk H.P."/>
        </authorList>
    </citation>
    <scope>NUCLEOTIDE SEQUENCE [LARGE SCALE GENOMIC DNA]</scope>
    <source>
        <strain evidence="3">ATCC BAA-972 / CDC 1076 / CIP 108378 / DSM 44985 / JCM 13578</strain>
    </source>
</reference>
<dbReference type="STRING" id="640132.Srot_0678"/>
<dbReference type="Proteomes" id="UP000002247">
    <property type="component" value="Chromosome"/>
</dbReference>
<name>D6ZD96_SEGRD</name>
<dbReference type="EMBL" id="CP001958">
    <property type="protein sequence ID" value="ADG97160.1"/>
    <property type="molecule type" value="Genomic_DNA"/>
</dbReference>
<protein>
    <submittedName>
        <fullName evidence="2">Uncharacterized protein</fullName>
    </submittedName>
</protein>
<organism evidence="2 3">
    <name type="scientific">Segniliparus rotundus (strain ATCC BAA-972 / CDC 1076 / CIP 108378 / DSM 44985 / JCM 13578)</name>
    <dbReference type="NCBI Taxonomy" id="640132"/>
    <lineage>
        <taxon>Bacteria</taxon>
        <taxon>Bacillati</taxon>
        <taxon>Actinomycetota</taxon>
        <taxon>Actinomycetes</taxon>
        <taxon>Mycobacteriales</taxon>
        <taxon>Segniliparaceae</taxon>
        <taxon>Segniliparus</taxon>
    </lineage>
</organism>
<evidence type="ECO:0000256" key="1">
    <source>
        <dbReference type="SAM" id="MobiDB-lite"/>
    </source>
</evidence>
<sequence length="291" mass="32513">MLISTRTAGTNVSEPTEEASAWMSQLSPATLELAYELLERQQRRHEFLGSLHRRRVVLATPDNAVRLETNYLLLPQSVGLRDHNAFAPYVTHALRLTAMRARLIVAEEEEASGNGLGEAAPFFPTAPEENSPLDPGAFPAEMAENTANPEFAEEFRAYVRAGFSAAPPARPVRRPTLSLNFDTPRGEIGVTVDRVGLPTHIFSRLQKQHSESILWMAHEGARRMLQRLRDETQELRKSTYELADVAAGAPKFADLDPQPELAGPNFTDEYEQERHGRFVASLRELQEESEA</sequence>
<accession>D6ZD96</accession>
<dbReference type="KEGG" id="srt:Srot_0678"/>
<gene>
    <name evidence="2" type="ordered locus">Srot_0678</name>
</gene>
<evidence type="ECO:0000313" key="2">
    <source>
        <dbReference type="EMBL" id="ADG97160.1"/>
    </source>
</evidence>
<dbReference type="AlphaFoldDB" id="D6ZD96"/>